<evidence type="ECO:0000256" key="6">
    <source>
        <dbReference type="ARBA" id="ARBA00023163"/>
    </source>
</evidence>
<dbReference type="STRING" id="307972.A0A2G8JUW8"/>
<comment type="similarity">
    <text evidence="2">Belongs to the Mediator complex subunit 26 family.</text>
</comment>
<dbReference type="Pfam" id="PF08711">
    <property type="entry name" value="Med26"/>
    <property type="match status" value="1"/>
</dbReference>
<comment type="subcellular location">
    <subcellularLocation>
        <location evidence="1 10">Nucleus</location>
    </subcellularLocation>
</comment>
<feature type="compositionally biased region" description="Low complexity" evidence="11">
    <location>
        <begin position="88"/>
        <end position="105"/>
    </location>
</feature>
<feature type="compositionally biased region" description="Basic and acidic residues" evidence="11">
    <location>
        <begin position="153"/>
        <end position="172"/>
    </location>
</feature>
<comment type="caution">
    <text evidence="13">The sequence shown here is derived from an EMBL/GenBank/DDBJ whole genome shotgun (WGS) entry which is preliminary data.</text>
</comment>
<dbReference type="EMBL" id="MRZV01001227">
    <property type="protein sequence ID" value="PIK39554.1"/>
    <property type="molecule type" value="Genomic_DNA"/>
</dbReference>
<dbReference type="SMART" id="SM00509">
    <property type="entry name" value="TFS2N"/>
    <property type="match status" value="1"/>
</dbReference>
<dbReference type="InterPro" id="IPR042376">
    <property type="entry name" value="MED26"/>
</dbReference>
<feature type="compositionally biased region" description="Acidic residues" evidence="11">
    <location>
        <begin position="303"/>
        <end position="312"/>
    </location>
</feature>
<organism evidence="13 14">
    <name type="scientific">Stichopus japonicus</name>
    <name type="common">Sea cucumber</name>
    <dbReference type="NCBI Taxonomy" id="307972"/>
    <lineage>
        <taxon>Eukaryota</taxon>
        <taxon>Metazoa</taxon>
        <taxon>Echinodermata</taxon>
        <taxon>Eleutherozoa</taxon>
        <taxon>Echinozoa</taxon>
        <taxon>Holothuroidea</taxon>
        <taxon>Aspidochirotacea</taxon>
        <taxon>Aspidochirotida</taxon>
        <taxon>Stichopodidae</taxon>
        <taxon>Apostichopus</taxon>
    </lineage>
</organism>
<dbReference type="Proteomes" id="UP000230750">
    <property type="component" value="Unassembled WGS sequence"/>
</dbReference>
<protein>
    <recommendedName>
        <fullName evidence="3">Mediator of RNA polymerase II transcription subunit 26</fullName>
    </recommendedName>
    <alternativeName>
        <fullName evidence="8">Cofactor required for Sp1 transcriptional activation subunit 7</fullName>
    </alternativeName>
    <alternativeName>
        <fullName evidence="9">Mediator complex subunit 26</fullName>
    </alternativeName>
</protein>
<keyword evidence="6" id="KW-0804">Transcription</keyword>
<proteinExistence type="inferred from homology"/>
<dbReference type="Pfam" id="PF15693">
    <property type="entry name" value="Med26_C"/>
    <property type="match status" value="1"/>
</dbReference>
<evidence type="ECO:0000256" key="2">
    <source>
        <dbReference type="ARBA" id="ARBA00009681"/>
    </source>
</evidence>
<dbReference type="GO" id="GO:0070847">
    <property type="term" value="C:core mediator complex"/>
    <property type="evidence" value="ECO:0007669"/>
    <property type="project" value="TreeGrafter"/>
</dbReference>
<feature type="compositionally biased region" description="Polar residues" evidence="11">
    <location>
        <begin position="336"/>
        <end position="346"/>
    </location>
</feature>
<dbReference type="InterPro" id="IPR003617">
    <property type="entry name" value="TFIIS/CRSP70_N_sub"/>
</dbReference>
<dbReference type="Gene3D" id="1.20.930.10">
    <property type="entry name" value="Conserved domain common to transcription factors TFIIS, elongin A, CRSP70"/>
    <property type="match status" value="1"/>
</dbReference>
<feature type="region of interest" description="Disordered" evidence="11">
    <location>
        <begin position="73"/>
        <end position="368"/>
    </location>
</feature>
<evidence type="ECO:0000313" key="13">
    <source>
        <dbReference type="EMBL" id="PIK39554.1"/>
    </source>
</evidence>
<dbReference type="GO" id="GO:0006357">
    <property type="term" value="P:regulation of transcription by RNA polymerase II"/>
    <property type="evidence" value="ECO:0007669"/>
    <property type="project" value="InterPro"/>
</dbReference>
<keyword evidence="4" id="KW-0805">Transcription regulation</keyword>
<evidence type="ECO:0000256" key="7">
    <source>
        <dbReference type="ARBA" id="ARBA00023242"/>
    </source>
</evidence>
<accession>A0A2G8JUW8</accession>
<gene>
    <name evidence="13" type="ORF">BSL78_23611</name>
</gene>
<evidence type="ECO:0000256" key="8">
    <source>
        <dbReference type="ARBA" id="ARBA00030125"/>
    </source>
</evidence>
<dbReference type="InterPro" id="IPR035441">
    <property type="entry name" value="TFIIS/LEDGF_dom_sf"/>
</dbReference>
<dbReference type="PROSITE" id="PS51319">
    <property type="entry name" value="TFIIS_N"/>
    <property type="match status" value="1"/>
</dbReference>
<dbReference type="OrthoDB" id="10057627at2759"/>
<evidence type="ECO:0000256" key="4">
    <source>
        <dbReference type="ARBA" id="ARBA00023015"/>
    </source>
</evidence>
<dbReference type="SUPFAM" id="SSF47676">
    <property type="entry name" value="Conserved domain common to transcription factors TFIIS, elongin A, CRSP70"/>
    <property type="match status" value="1"/>
</dbReference>
<dbReference type="InterPro" id="IPR017923">
    <property type="entry name" value="TFIIS_N"/>
</dbReference>
<dbReference type="InterPro" id="IPR031416">
    <property type="entry name" value="Med26_C"/>
</dbReference>
<evidence type="ECO:0000256" key="1">
    <source>
        <dbReference type="ARBA" id="ARBA00004123"/>
    </source>
</evidence>
<evidence type="ECO:0000256" key="10">
    <source>
        <dbReference type="PROSITE-ProRule" id="PRU00649"/>
    </source>
</evidence>
<evidence type="ECO:0000256" key="11">
    <source>
        <dbReference type="SAM" id="MobiDB-lite"/>
    </source>
</evidence>
<evidence type="ECO:0000259" key="12">
    <source>
        <dbReference type="PROSITE" id="PS51319"/>
    </source>
</evidence>
<reference evidence="13 14" key="1">
    <citation type="journal article" date="2017" name="PLoS Biol.">
        <title>The sea cucumber genome provides insights into morphological evolution and visceral regeneration.</title>
        <authorList>
            <person name="Zhang X."/>
            <person name="Sun L."/>
            <person name="Yuan J."/>
            <person name="Sun Y."/>
            <person name="Gao Y."/>
            <person name="Zhang L."/>
            <person name="Li S."/>
            <person name="Dai H."/>
            <person name="Hamel J.F."/>
            <person name="Liu C."/>
            <person name="Yu Y."/>
            <person name="Liu S."/>
            <person name="Lin W."/>
            <person name="Guo K."/>
            <person name="Jin S."/>
            <person name="Xu P."/>
            <person name="Storey K.B."/>
            <person name="Huan P."/>
            <person name="Zhang T."/>
            <person name="Zhou Y."/>
            <person name="Zhang J."/>
            <person name="Lin C."/>
            <person name="Li X."/>
            <person name="Xing L."/>
            <person name="Huo D."/>
            <person name="Sun M."/>
            <person name="Wang L."/>
            <person name="Mercier A."/>
            <person name="Li F."/>
            <person name="Yang H."/>
            <person name="Xiang J."/>
        </authorList>
    </citation>
    <scope>NUCLEOTIDE SEQUENCE [LARGE SCALE GENOMIC DNA]</scope>
    <source>
        <strain evidence="13">Shaxun</strain>
        <tissue evidence="13">Muscle</tissue>
    </source>
</reference>
<dbReference type="GO" id="GO:0016592">
    <property type="term" value="C:mediator complex"/>
    <property type="evidence" value="ECO:0007669"/>
    <property type="project" value="InterPro"/>
</dbReference>
<dbReference type="GO" id="GO:0003712">
    <property type="term" value="F:transcription coregulator activity"/>
    <property type="evidence" value="ECO:0007669"/>
    <property type="project" value="TreeGrafter"/>
</dbReference>
<feature type="compositionally biased region" description="Low complexity" evidence="11">
    <location>
        <begin position="230"/>
        <end position="240"/>
    </location>
</feature>
<dbReference type="GO" id="GO:0010628">
    <property type="term" value="P:positive regulation of gene expression"/>
    <property type="evidence" value="ECO:0007669"/>
    <property type="project" value="TreeGrafter"/>
</dbReference>
<sequence length="447" mass="49162">MPYLAFLILQVVNTGGVTKAILALEKMTLTKEALEGTRLGRLVNDIRKASTDDKLRERCRRLIQKWKNQFVGSIKSKPADGRGSPTTSQLKQKSASKSSPKAGSLISQTPVTTGGTPVDQTKSENRKRRKPDSATSSPEDKRPPKKQQIVDSAKQKTKEHSAKDGIKRREDSVTDQTDSCPPKVVIGKAGKTRSSKVKSNDGNKETKSLHKLVVVSNATKAVGIVEKKQSQNQPKTSQSKKSPKGARHGINSGSSSSSSKRNGSAGDSLPSQSLRYEETNQTSVLSPHRVIAASPESVSYDENTQDSYDESGEVSLFDMDKEEEDEERQDTLDELTMSSMPDSPITSQDSGSSQHSHGSNQMSDIVDDTTRVAEELVEEEGPPVRSREVKVEDVNRLHDEHWEGMNGNFNSDGGWSSWDSCFSVRHGWREQSSYTTICMHRLTIATQ</sequence>
<feature type="compositionally biased region" description="Low complexity" evidence="11">
    <location>
        <begin position="252"/>
        <end position="268"/>
    </location>
</feature>
<dbReference type="AlphaFoldDB" id="A0A2G8JUW8"/>
<feature type="compositionally biased region" description="Polar residues" evidence="11">
    <location>
        <begin position="269"/>
        <end position="285"/>
    </location>
</feature>
<evidence type="ECO:0000256" key="5">
    <source>
        <dbReference type="ARBA" id="ARBA00023159"/>
    </source>
</evidence>
<name>A0A2G8JUW8_STIJA</name>
<keyword evidence="7 10" id="KW-0539">Nucleus</keyword>
<dbReference type="PANTHER" id="PTHR15201:SF1">
    <property type="entry name" value="MEDIATOR OF RNA POLYMERASE II TRANSCRIPTION SUBUNIT 26"/>
    <property type="match status" value="1"/>
</dbReference>
<evidence type="ECO:0000256" key="9">
    <source>
        <dbReference type="ARBA" id="ARBA00031968"/>
    </source>
</evidence>
<dbReference type="PANTHER" id="PTHR15201">
    <property type="entry name" value="CRSP70"/>
    <property type="match status" value="1"/>
</dbReference>
<keyword evidence="14" id="KW-1185">Reference proteome</keyword>
<feature type="compositionally biased region" description="Low complexity" evidence="11">
    <location>
        <begin position="347"/>
        <end position="359"/>
    </location>
</feature>
<keyword evidence="5" id="KW-0010">Activator</keyword>
<feature type="domain" description="TFIIS N-terminal" evidence="12">
    <location>
        <begin position="1"/>
        <end position="73"/>
    </location>
</feature>
<evidence type="ECO:0000256" key="3">
    <source>
        <dbReference type="ARBA" id="ARBA00019686"/>
    </source>
</evidence>
<feature type="compositionally biased region" description="Basic and acidic residues" evidence="11">
    <location>
        <begin position="198"/>
        <end position="208"/>
    </location>
</feature>
<evidence type="ECO:0000313" key="14">
    <source>
        <dbReference type="Proteomes" id="UP000230750"/>
    </source>
</evidence>
<feature type="compositionally biased region" description="Polar residues" evidence="11">
    <location>
        <begin position="106"/>
        <end position="120"/>
    </location>
</feature>